<sequence length="273" mass="28482">MRFDLLQSISLAGDAAIANDDRAGSSDTLAWVIDGATDLGEPGLVGSRGGAAWLALEADAAFAAAGDASIDAICKGVFARLARRFAAQRTRAPISAWELPSASFLAARVGKDGLACRWLGDCAGLLKRGDTVERIGPPASKDDENASAAALAEHGLGLKQRPQPILEVLRAARERPDRYVLGVDPAAATHLGGAVLPCSVGDELLLMSDGFAALIDVYGLRDEAGLFAELATSGLTGLALQLRAIEQEDGDFGRFPRFKGSDDATALWLRIVA</sequence>
<dbReference type="Proteomes" id="UP001279660">
    <property type="component" value="Unassembled WGS sequence"/>
</dbReference>
<dbReference type="SUPFAM" id="SSF81606">
    <property type="entry name" value="PP2C-like"/>
    <property type="match status" value="1"/>
</dbReference>
<dbReference type="RefSeq" id="WP_010406888.1">
    <property type="nucleotide sequence ID" value="NZ_JAWXXV010000001.1"/>
</dbReference>
<accession>A0ABU4PQF4</accession>
<keyword evidence="2" id="KW-1185">Reference proteome</keyword>
<proteinExistence type="predicted"/>
<evidence type="ECO:0000313" key="2">
    <source>
        <dbReference type="Proteomes" id="UP001279660"/>
    </source>
</evidence>
<name>A0ABU4PQF4_9SPHN</name>
<comment type="caution">
    <text evidence="1">The sequence shown here is derived from an EMBL/GenBank/DDBJ whole genome shotgun (WGS) entry which is preliminary data.</text>
</comment>
<dbReference type="Gene3D" id="3.60.40.10">
    <property type="entry name" value="PPM-type phosphatase domain"/>
    <property type="match status" value="1"/>
</dbReference>
<evidence type="ECO:0000313" key="1">
    <source>
        <dbReference type="EMBL" id="MDX5986042.1"/>
    </source>
</evidence>
<gene>
    <name evidence="1" type="ORF">SIL82_17430</name>
</gene>
<protein>
    <submittedName>
        <fullName evidence="1">Protein phosphatase 2C domain-containing protein</fullName>
    </submittedName>
</protein>
<organism evidence="1 2">
    <name type="scientific">Sphingomonas echinoides</name>
    <dbReference type="NCBI Taxonomy" id="59803"/>
    <lineage>
        <taxon>Bacteria</taxon>
        <taxon>Pseudomonadati</taxon>
        <taxon>Pseudomonadota</taxon>
        <taxon>Alphaproteobacteria</taxon>
        <taxon>Sphingomonadales</taxon>
        <taxon>Sphingomonadaceae</taxon>
        <taxon>Sphingomonas</taxon>
    </lineage>
</organism>
<reference evidence="1 2" key="1">
    <citation type="submission" date="2023-11" db="EMBL/GenBank/DDBJ databases">
        <title>MicrobeMod: A computational toolkit for identifying prokaryotic methylation and restriction-modification with nanopore sequencing.</title>
        <authorList>
            <person name="Crits-Christoph A."/>
            <person name="Kang S.C."/>
            <person name="Lee H."/>
            <person name="Ostrov N."/>
        </authorList>
    </citation>
    <scope>NUCLEOTIDE SEQUENCE [LARGE SCALE GENOMIC DNA]</scope>
    <source>
        <strain evidence="1 2">ATCC 14820</strain>
    </source>
</reference>
<dbReference type="EMBL" id="JAWXXV010000001">
    <property type="protein sequence ID" value="MDX5986042.1"/>
    <property type="molecule type" value="Genomic_DNA"/>
</dbReference>
<dbReference type="InterPro" id="IPR036457">
    <property type="entry name" value="PPM-type-like_dom_sf"/>
</dbReference>